<evidence type="ECO:0000313" key="8">
    <source>
        <dbReference type="Proteomes" id="UP000095283"/>
    </source>
</evidence>
<dbReference type="GO" id="GO:0004497">
    <property type="term" value="F:monooxygenase activity"/>
    <property type="evidence" value="ECO:0007669"/>
    <property type="project" value="UniProtKB-KW"/>
</dbReference>
<dbReference type="GO" id="GO:0003676">
    <property type="term" value="F:nucleic acid binding"/>
    <property type="evidence" value="ECO:0007669"/>
    <property type="project" value="InterPro"/>
</dbReference>
<dbReference type="PANTHER" id="PTHR24292">
    <property type="entry name" value="CYTOCHROME P450"/>
    <property type="match status" value="1"/>
</dbReference>
<evidence type="ECO:0000256" key="5">
    <source>
        <dbReference type="ARBA" id="ARBA00023002"/>
    </source>
</evidence>
<dbReference type="GO" id="GO:0020037">
    <property type="term" value="F:heme binding"/>
    <property type="evidence" value="ECO:0007669"/>
    <property type="project" value="InterPro"/>
</dbReference>
<accession>A0A1I7WU91</accession>
<organism evidence="8 9">
    <name type="scientific">Heterorhabditis bacteriophora</name>
    <name type="common">Entomopathogenic nematode worm</name>
    <dbReference type="NCBI Taxonomy" id="37862"/>
    <lineage>
        <taxon>Eukaryota</taxon>
        <taxon>Metazoa</taxon>
        <taxon>Ecdysozoa</taxon>
        <taxon>Nematoda</taxon>
        <taxon>Chromadorea</taxon>
        <taxon>Rhabditida</taxon>
        <taxon>Rhabditina</taxon>
        <taxon>Rhabditomorpha</taxon>
        <taxon>Strongyloidea</taxon>
        <taxon>Heterorhabditidae</taxon>
        <taxon>Heterorhabditis</taxon>
    </lineage>
</organism>
<evidence type="ECO:0000313" key="9">
    <source>
        <dbReference type="WBParaSite" id="Hba_08701"/>
    </source>
</evidence>
<keyword evidence="5" id="KW-0560">Oxidoreductase</keyword>
<evidence type="ECO:0000256" key="2">
    <source>
        <dbReference type="ARBA" id="ARBA00010617"/>
    </source>
</evidence>
<dbReference type="InterPro" id="IPR002402">
    <property type="entry name" value="Cyt_P450_E_grp-II"/>
</dbReference>
<evidence type="ECO:0000256" key="7">
    <source>
        <dbReference type="ARBA" id="ARBA00023033"/>
    </source>
</evidence>
<dbReference type="Proteomes" id="UP000095283">
    <property type="component" value="Unplaced"/>
</dbReference>
<keyword evidence="6" id="KW-0408">Iron</keyword>
<evidence type="ECO:0000256" key="3">
    <source>
        <dbReference type="ARBA" id="ARBA00022617"/>
    </source>
</evidence>
<dbReference type="GO" id="GO:0005506">
    <property type="term" value="F:iron ion binding"/>
    <property type="evidence" value="ECO:0007669"/>
    <property type="project" value="InterPro"/>
</dbReference>
<dbReference type="GO" id="GO:0016705">
    <property type="term" value="F:oxidoreductase activity, acting on paired donors, with incorporation or reduction of molecular oxygen"/>
    <property type="evidence" value="ECO:0007669"/>
    <property type="project" value="InterPro"/>
</dbReference>
<keyword evidence="8" id="KW-1185">Reference proteome</keyword>
<name>A0A1I7WU91_HETBA</name>
<keyword evidence="3" id="KW-0349">Heme</keyword>
<keyword evidence="4" id="KW-0479">Metal-binding</keyword>
<sequence length="560" mass="65172">MDAVGRRRSVAKYPLKVHVWAGISRRGATRIAIWDGKNRMNSELYCRIIEDFYVPFLKNVYNNNYTRDRFAKLGIKCCKISFSYCPNYYHIGFICNEIKIMSGLLFCFRKKMFNVNYLNCIFCLSFFHHMRGGVANAQQRWYNDYGEISDNVVLMLTNFRCYLFGKTELQVADTKILKEVMLQKFSYFTDRVNFIPINGGDRSNLLSNTLLFMTGEKWKNVRSQITPTFTTGKIRMMFPIFNSSAMICGDILQQKQDCGEPIDLKDVCGRLTLDTIAKCGFGADLNVQNTENSSFYEYAKIFFKIDRKSPGLLFLCGPEANSYFTNLLTEIFTKRKEDRMRDDGIRKNDFFDLLLDSLQGENFNGDDNDLLFEEIKNSRKKKLTELDIIAQVCLLILYIYLSAKGFNNLLIFSKIKLLYISLLHHIQVNRICTIPTTVGDGIPIRKNDVISIPIRVIHFNEKLYSEPYKFNPDRYILFRAFSWSCHSLILFIPSLRRSTCFHSIRIWPTKLHWNEDCTIPFYNNLILITLKLICSLPLDFISFGPIKVTNTLNISITPRI</sequence>
<evidence type="ECO:0000256" key="6">
    <source>
        <dbReference type="ARBA" id="ARBA00023004"/>
    </source>
</evidence>
<dbReference type="PRINTS" id="PR00464">
    <property type="entry name" value="EP450II"/>
</dbReference>
<dbReference type="InterPro" id="IPR001128">
    <property type="entry name" value="Cyt_P450"/>
</dbReference>
<dbReference type="InterPro" id="IPR036396">
    <property type="entry name" value="Cyt_P450_sf"/>
</dbReference>
<dbReference type="Gene3D" id="3.30.420.10">
    <property type="entry name" value="Ribonuclease H-like superfamily/Ribonuclease H"/>
    <property type="match status" value="1"/>
</dbReference>
<proteinExistence type="inferred from homology"/>
<dbReference type="PANTHER" id="PTHR24292:SF54">
    <property type="entry name" value="CYP9F3-RELATED"/>
    <property type="match status" value="1"/>
</dbReference>
<reference evidence="9" key="1">
    <citation type="submission" date="2016-11" db="UniProtKB">
        <authorList>
            <consortium name="WormBaseParasite"/>
        </authorList>
    </citation>
    <scope>IDENTIFICATION</scope>
</reference>
<dbReference type="InterPro" id="IPR050476">
    <property type="entry name" value="Insect_CytP450_Detox"/>
</dbReference>
<dbReference type="SUPFAM" id="SSF48264">
    <property type="entry name" value="Cytochrome P450"/>
    <property type="match status" value="1"/>
</dbReference>
<dbReference type="Gene3D" id="1.10.630.10">
    <property type="entry name" value="Cytochrome P450"/>
    <property type="match status" value="2"/>
</dbReference>
<evidence type="ECO:0000256" key="1">
    <source>
        <dbReference type="ARBA" id="ARBA00001971"/>
    </source>
</evidence>
<comment type="similarity">
    <text evidence="2">Belongs to the cytochrome P450 family.</text>
</comment>
<comment type="cofactor">
    <cofactor evidence="1">
        <name>heme</name>
        <dbReference type="ChEBI" id="CHEBI:30413"/>
    </cofactor>
</comment>
<dbReference type="AlphaFoldDB" id="A0A1I7WU91"/>
<protein>
    <submittedName>
        <fullName evidence="9">Cytochrome P450</fullName>
    </submittedName>
</protein>
<keyword evidence="7" id="KW-0503">Monooxygenase</keyword>
<dbReference type="InterPro" id="IPR036397">
    <property type="entry name" value="RNaseH_sf"/>
</dbReference>
<evidence type="ECO:0000256" key="4">
    <source>
        <dbReference type="ARBA" id="ARBA00022723"/>
    </source>
</evidence>
<dbReference type="WBParaSite" id="Hba_08701">
    <property type="protein sequence ID" value="Hba_08701"/>
    <property type="gene ID" value="Hba_08701"/>
</dbReference>
<dbReference type="Pfam" id="PF00067">
    <property type="entry name" value="p450"/>
    <property type="match status" value="2"/>
</dbReference>